<evidence type="ECO:0000313" key="2">
    <source>
        <dbReference type="Proteomes" id="UP000062160"/>
    </source>
</evidence>
<keyword evidence="2" id="KW-1185">Reference proteome</keyword>
<dbReference type="OrthoDB" id="1856088at2"/>
<dbReference type="RefSeq" id="WP_059031314.1">
    <property type="nucleotide sequence ID" value="NZ_DF976999.1"/>
</dbReference>
<dbReference type="Proteomes" id="UP000062160">
    <property type="component" value="Unassembled WGS sequence"/>
</dbReference>
<reference evidence="1" key="1">
    <citation type="journal article" date="2016" name="Genome Announc.">
        <title>Draft Genome Sequence of the Syntrophic Lactate-Degrading Bacterium Tepidanaerobacter syntrophicus JLT.</title>
        <authorList>
            <person name="Matsuura N."/>
            <person name="Ohashi A."/>
            <person name="Tourlousse D.M."/>
            <person name="Sekiguchi Y."/>
        </authorList>
    </citation>
    <scope>NUCLEOTIDE SEQUENCE [LARGE SCALE GENOMIC DNA]</scope>
    <source>
        <strain evidence="1">JL</strain>
    </source>
</reference>
<dbReference type="EMBL" id="DF976999">
    <property type="protein sequence ID" value="GAQ24207.1"/>
    <property type="molecule type" value="Genomic_DNA"/>
</dbReference>
<dbReference type="AlphaFoldDB" id="A0A0U9HJK1"/>
<gene>
    <name evidence="1" type="ORF">TSYNT_533</name>
</gene>
<dbReference type="STRING" id="224999.GCA_001485475_00189"/>
<accession>A0A0U9HJK1</accession>
<name>A0A0U9HJK1_9FIRM</name>
<sequence>MEKFACTKDQLSCIISNLFVELLPVCELCNQDKLVIKGTTYEGKEEYIIINDFGFEYSGQRETIDEIRNKRCIR</sequence>
<protein>
    <submittedName>
        <fullName evidence="1">Uncharacterized protein</fullName>
    </submittedName>
</protein>
<proteinExistence type="predicted"/>
<organism evidence="1">
    <name type="scientific">Tepidanaerobacter syntrophicus</name>
    <dbReference type="NCBI Taxonomy" id="224999"/>
    <lineage>
        <taxon>Bacteria</taxon>
        <taxon>Bacillati</taxon>
        <taxon>Bacillota</taxon>
        <taxon>Clostridia</taxon>
        <taxon>Thermosediminibacterales</taxon>
        <taxon>Tepidanaerobacteraceae</taxon>
        <taxon>Tepidanaerobacter</taxon>
    </lineage>
</organism>
<evidence type="ECO:0000313" key="1">
    <source>
        <dbReference type="EMBL" id="GAQ24207.1"/>
    </source>
</evidence>